<keyword evidence="2" id="KW-1185">Reference proteome</keyword>
<gene>
    <name evidence="1" type="ORF">GOODEAATRI_019962</name>
</gene>
<evidence type="ECO:0000313" key="1">
    <source>
        <dbReference type="EMBL" id="MEQ2165711.1"/>
    </source>
</evidence>
<accession>A0ABV0N2V1</accession>
<name>A0ABV0N2V1_9TELE</name>
<dbReference type="Proteomes" id="UP001476798">
    <property type="component" value="Unassembled WGS sequence"/>
</dbReference>
<dbReference type="EMBL" id="JAHRIO010021814">
    <property type="protein sequence ID" value="MEQ2165711.1"/>
    <property type="molecule type" value="Genomic_DNA"/>
</dbReference>
<sequence>MPGTLTATSILHPNILLPLPTNGAAVSDQTVKKLTRYVESISAAAALTLLTWTALRCHTARAPDPEPRANNRALYGHAPFPLQTFHNKSLFLSCLAFKVRRAE</sequence>
<comment type="caution">
    <text evidence="1">The sequence shown here is derived from an EMBL/GenBank/DDBJ whole genome shotgun (WGS) entry which is preliminary data.</text>
</comment>
<proteinExistence type="predicted"/>
<evidence type="ECO:0000313" key="2">
    <source>
        <dbReference type="Proteomes" id="UP001476798"/>
    </source>
</evidence>
<organism evidence="1 2">
    <name type="scientific">Goodea atripinnis</name>
    <dbReference type="NCBI Taxonomy" id="208336"/>
    <lineage>
        <taxon>Eukaryota</taxon>
        <taxon>Metazoa</taxon>
        <taxon>Chordata</taxon>
        <taxon>Craniata</taxon>
        <taxon>Vertebrata</taxon>
        <taxon>Euteleostomi</taxon>
        <taxon>Actinopterygii</taxon>
        <taxon>Neopterygii</taxon>
        <taxon>Teleostei</taxon>
        <taxon>Neoteleostei</taxon>
        <taxon>Acanthomorphata</taxon>
        <taxon>Ovalentaria</taxon>
        <taxon>Atherinomorphae</taxon>
        <taxon>Cyprinodontiformes</taxon>
        <taxon>Goodeidae</taxon>
        <taxon>Goodea</taxon>
    </lineage>
</organism>
<protein>
    <submittedName>
        <fullName evidence="1">Uncharacterized protein</fullName>
    </submittedName>
</protein>
<reference evidence="1 2" key="1">
    <citation type="submission" date="2021-06" db="EMBL/GenBank/DDBJ databases">
        <authorList>
            <person name="Palmer J.M."/>
        </authorList>
    </citation>
    <scope>NUCLEOTIDE SEQUENCE [LARGE SCALE GENOMIC DNA]</scope>
    <source>
        <strain evidence="1 2">GA_2019</strain>
        <tissue evidence="1">Muscle</tissue>
    </source>
</reference>